<dbReference type="InterPro" id="IPR008995">
    <property type="entry name" value="Mo/tungstate-bd_C_term_dom"/>
</dbReference>
<evidence type="ECO:0000256" key="3">
    <source>
        <dbReference type="ARBA" id="ARBA00023136"/>
    </source>
</evidence>
<dbReference type="GO" id="GO:0015408">
    <property type="term" value="F:ABC-type ferric iron transporter activity"/>
    <property type="evidence" value="ECO:0007669"/>
    <property type="project" value="InterPro"/>
</dbReference>
<dbReference type="GO" id="GO:0016887">
    <property type="term" value="F:ATP hydrolysis activity"/>
    <property type="evidence" value="ECO:0007669"/>
    <property type="project" value="InterPro"/>
</dbReference>
<accession>A0YAC7</accession>
<evidence type="ECO:0000313" key="5">
    <source>
        <dbReference type="EMBL" id="EAW33081.1"/>
    </source>
</evidence>
<evidence type="ECO:0000259" key="4">
    <source>
        <dbReference type="PROSITE" id="PS50893"/>
    </source>
</evidence>
<dbReference type="InterPro" id="IPR012340">
    <property type="entry name" value="NA-bd_OB-fold"/>
</dbReference>
<dbReference type="GO" id="GO:0055052">
    <property type="term" value="C:ATP-binding cassette (ABC) transporter complex, substrate-binding subunit-containing"/>
    <property type="evidence" value="ECO:0007669"/>
    <property type="project" value="TreeGrafter"/>
</dbReference>
<feature type="domain" description="ABC transporter" evidence="4">
    <location>
        <begin position="20"/>
        <end position="250"/>
    </location>
</feature>
<name>A0YAC7_9GAMM</name>
<dbReference type="InterPro" id="IPR047641">
    <property type="entry name" value="ABC_transpr_MalK/UgpC-like"/>
</dbReference>
<evidence type="ECO:0000256" key="1">
    <source>
        <dbReference type="ARBA" id="ARBA00022448"/>
    </source>
</evidence>
<dbReference type="eggNOG" id="COG3839">
    <property type="taxonomic scope" value="Bacteria"/>
</dbReference>
<dbReference type="PANTHER" id="PTHR43875">
    <property type="entry name" value="MALTODEXTRIN IMPORT ATP-BINDING PROTEIN MSMX"/>
    <property type="match status" value="1"/>
</dbReference>
<keyword evidence="3" id="KW-0472">Membrane</keyword>
<comment type="caution">
    <text evidence="5">The sequence shown here is derived from an EMBL/GenBank/DDBJ whole genome shotgun (WGS) entry which is preliminary data.</text>
</comment>
<protein>
    <submittedName>
        <fullName evidence="5">ABC sugar (Glycerol) transporter, ATPase subunit</fullName>
    </submittedName>
</protein>
<dbReference type="Proteomes" id="UP000004931">
    <property type="component" value="Unassembled WGS sequence"/>
</dbReference>
<dbReference type="STRING" id="247633.GP2143_17536"/>
<dbReference type="InterPro" id="IPR003439">
    <property type="entry name" value="ABC_transporter-like_ATP-bd"/>
</dbReference>
<dbReference type="AlphaFoldDB" id="A0YAC7"/>
<dbReference type="GO" id="GO:0005524">
    <property type="term" value="F:ATP binding"/>
    <property type="evidence" value="ECO:0007669"/>
    <property type="project" value="InterPro"/>
</dbReference>
<proteinExistence type="predicted"/>
<dbReference type="Gene3D" id="2.40.50.100">
    <property type="match status" value="1"/>
</dbReference>
<evidence type="ECO:0000313" key="6">
    <source>
        <dbReference type="Proteomes" id="UP000004931"/>
    </source>
</evidence>
<dbReference type="EMBL" id="AAVT01000001">
    <property type="protein sequence ID" value="EAW33081.1"/>
    <property type="molecule type" value="Genomic_DNA"/>
</dbReference>
<dbReference type="InterPro" id="IPR027417">
    <property type="entry name" value="P-loop_NTPase"/>
</dbReference>
<keyword evidence="6" id="KW-1185">Reference proteome</keyword>
<keyword evidence="2" id="KW-1003">Cell membrane</keyword>
<dbReference type="PANTHER" id="PTHR43875:SF1">
    <property type="entry name" value="OSMOPROTECTIVE COMPOUNDS UPTAKE ATP-BINDING PROTEIN GGTA"/>
    <property type="match status" value="1"/>
</dbReference>
<sequence>MLVFAPNYKPTKRPEHAVSLQLENVSLTVNGQPHIHPSHLNLAAGSMNVLLGPTLSGKTSLMRLMAGLDMPSTGKILWRGDDVTGVKVQKRDIAMVYQQFINYPSMTVFENIASPLRLRKKPESEIITAVKKTADLLKLGAFLQKKPLELSGGQQQRCALARALVKQSGLVLLDEPLANLDYKLREELRTEIPKMFADSGAVFVYATTEPEEALLLGGNTVTLWQGAITQFDTSTRVYHRPKNLVTANVFSSPPMNFLDAEKEGLLISLGENSYNPLDPGHIKLTAGVYRVGFRPNHLMLEPKNSESLRFSTILKSTEITGSETFLHLQHQQQHWVSLLHGIHHLTPGVSIDVFVDPAHLYFFDAMGQTAALATYTQSLKSV</sequence>
<gene>
    <name evidence="5" type="ORF">GP2143_17536</name>
</gene>
<dbReference type="CDD" id="cd03259">
    <property type="entry name" value="ABC_Carb_Solutes_like"/>
    <property type="match status" value="1"/>
</dbReference>
<dbReference type="PROSITE" id="PS50893">
    <property type="entry name" value="ABC_TRANSPORTER_2"/>
    <property type="match status" value="1"/>
</dbReference>
<dbReference type="SUPFAM" id="SSF50331">
    <property type="entry name" value="MOP-like"/>
    <property type="match status" value="1"/>
</dbReference>
<organism evidence="5 6">
    <name type="scientific">marine gamma proteobacterium HTCC2143</name>
    <dbReference type="NCBI Taxonomy" id="247633"/>
    <lineage>
        <taxon>Bacteria</taxon>
        <taxon>Pseudomonadati</taxon>
        <taxon>Pseudomonadota</taxon>
        <taxon>Gammaproteobacteria</taxon>
        <taxon>Cellvibrionales</taxon>
        <taxon>Spongiibacteraceae</taxon>
        <taxon>BD1-7 clade</taxon>
    </lineage>
</organism>
<reference evidence="5 6" key="1">
    <citation type="journal article" date="2010" name="J. Bacteriol.">
        <title>Genome sequence of the oligotrophic marine Gammaproteobacterium HTCC2143, isolated from the Oregon Coast.</title>
        <authorList>
            <person name="Oh H.M."/>
            <person name="Kang I."/>
            <person name="Ferriera S."/>
            <person name="Giovannoni S.J."/>
            <person name="Cho J.C."/>
        </authorList>
    </citation>
    <scope>NUCLEOTIDE SEQUENCE [LARGE SCALE GENOMIC DNA]</scope>
    <source>
        <strain evidence="5 6">HTCC2143</strain>
    </source>
</reference>
<dbReference type="Pfam" id="PF00005">
    <property type="entry name" value="ABC_tran"/>
    <property type="match status" value="1"/>
</dbReference>
<dbReference type="InterPro" id="IPR015853">
    <property type="entry name" value="ABC_transpr_FbpC"/>
</dbReference>
<keyword evidence="1" id="KW-0813">Transport</keyword>
<dbReference type="Gene3D" id="2.40.50.140">
    <property type="entry name" value="Nucleic acid-binding proteins"/>
    <property type="match status" value="1"/>
</dbReference>
<dbReference type="Gene3D" id="3.40.50.300">
    <property type="entry name" value="P-loop containing nucleotide triphosphate hydrolases"/>
    <property type="match status" value="1"/>
</dbReference>
<evidence type="ECO:0000256" key="2">
    <source>
        <dbReference type="ARBA" id="ARBA00022475"/>
    </source>
</evidence>
<dbReference type="SUPFAM" id="SSF52540">
    <property type="entry name" value="P-loop containing nucleoside triphosphate hydrolases"/>
    <property type="match status" value="1"/>
</dbReference>